<dbReference type="Pfam" id="PF08856">
    <property type="entry name" value="DUF1826"/>
    <property type="match status" value="1"/>
</dbReference>
<dbReference type="Proteomes" id="UP001156870">
    <property type="component" value="Unassembled WGS sequence"/>
</dbReference>
<evidence type="ECO:0008006" key="3">
    <source>
        <dbReference type="Google" id="ProtNLM"/>
    </source>
</evidence>
<name>A0AA37T604_9GAMM</name>
<evidence type="ECO:0000313" key="2">
    <source>
        <dbReference type="Proteomes" id="UP001156870"/>
    </source>
</evidence>
<protein>
    <recommendedName>
        <fullName evidence="3">DUF1826 domain-containing protein</fullName>
    </recommendedName>
</protein>
<comment type="caution">
    <text evidence="1">The sequence shown here is derived from an EMBL/GenBank/DDBJ whole genome shotgun (WGS) entry which is preliminary data.</text>
</comment>
<gene>
    <name evidence="1" type="ORF">GCM10007877_21920</name>
</gene>
<reference evidence="1 2" key="1">
    <citation type="journal article" date="2014" name="Int. J. Syst. Evol. Microbiol.">
        <title>Complete genome sequence of Corynebacterium casei LMG S-19264T (=DSM 44701T), isolated from a smear-ripened cheese.</title>
        <authorList>
            <consortium name="US DOE Joint Genome Institute (JGI-PGF)"/>
            <person name="Walter F."/>
            <person name="Albersmeier A."/>
            <person name="Kalinowski J."/>
            <person name="Ruckert C."/>
        </authorList>
    </citation>
    <scope>NUCLEOTIDE SEQUENCE [LARGE SCALE GENOMIC DNA]</scope>
    <source>
        <strain evidence="1 2">NBRC 110095</strain>
    </source>
</reference>
<dbReference type="RefSeq" id="WP_232594668.1">
    <property type="nucleotide sequence ID" value="NZ_BSPD01000054.1"/>
</dbReference>
<dbReference type="EMBL" id="BSPD01000054">
    <property type="protein sequence ID" value="GLS26476.1"/>
    <property type="molecule type" value="Genomic_DNA"/>
</dbReference>
<keyword evidence="2" id="KW-1185">Reference proteome</keyword>
<sequence>MGETCTEIAWAQPALGASAEVLTQVYEDHINLAVWQRTLNPNLDTYAQEWCQKHEAWAIKQIVPTEDVEALLSQELPELKHKDEFIADLELLIDMFSCLFEVKEVGLRLTPLRKAMCPKFHVDNIPCRMVSTYGGPGSQWLQETDVNRSLLGRGSKGLSDEESGLYPTSDAIQQLGSQEVALLKGSGWEGNEQSGIVHRSPALHSGQCRLLLTLDFY</sequence>
<dbReference type="InterPro" id="IPR014955">
    <property type="entry name" value="DUF1826"/>
</dbReference>
<organism evidence="1 2">
    <name type="scientific">Marinibactrum halimedae</name>
    <dbReference type="NCBI Taxonomy" id="1444977"/>
    <lineage>
        <taxon>Bacteria</taxon>
        <taxon>Pseudomonadati</taxon>
        <taxon>Pseudomonadota</taxon>
        <taxon>Gammaproteobacteria</taxon>
        <taxon>Cellvibrionales</taxon>
        <taxon>Cellvibrionaceae</taxon>
        <taxon>Marinibactrum</taxon>
    </lineage>
</organism>
<dbReference type="AlphaFoldDB" id="A0AA37T604"/>
<proteinExistence type="predicted"/>
<accession>A0AA37T604</accession>
<evidence type="ECO:0000313" key="1">
    <source>
        <dbReference type="EMBL" id="GLS26476.1"/>
    </source>
</evidence>